<accession>A0A915PU58</accession>
<reference evidence="3" key="1">
    <citation type="submission" date="2022-11" db="UniProtKB">
        <authorList>
            <consortium name="WormBaseParasite"/>
        </authorList>
    </citation>
    <scope>IDENTIFICATION</scope>
</reference>
<dbReference type="WBParaSite" id="sdigi.contig421.g8205.t1">
    <property type="protein sequence ID" value="sdigi.contig421.g8205.t1"/>
    <property type="gene ID" value="sdigi.contig421.g8205"/>
</dbReference>
<keyword evidence="2" id="KW-1185">Reference proteome</keyword>
<sequence length="59" mass="6411">MSGNNGLSFLFNDIHDSFNGSRSQLRRRPKSYIMATSSSSPLSASDDSVVSRNVSSDVK</sequence>
<proteinExistence type="predicted"/>
<dbReference type="Proteomes" id="UP000887581">
    <property type="component" value="Unplaced"/>
</dbReference>
<evidence type="ECO:0000256" key="1">
    <source>
        <dbReference type="SAM" id="MobiDB-lite"/>
    </source>
</evidence>
<feature type="region of interest" description="Disordered" evidence="1">
    <location>
        <begin position="17"/>
        <end position="59"/>
    </location>
</feature>
<evidence type="ECO:0000313" key="2">
    <source>
        <dbReference type="Proteomes" id="UP000887581"/>
    </source>
</evidence>
<organism evidence="2 3">
    <name type="scientific">Setaria digitata</name>
    <dbReference type="NCBI Taxonomy" id="48799"/>
    <lineage>
        <taxon>Eukaryota</taxon>
        <taxon>Metazoa</taxon>
        <taxon>Ecdysozoa</taxon>
        <taxon>Nematoda</taxon>
        <taxon>Chromadorea</taxon>
        <taxon>Rhabditida</taxon>
        <taxon>Spirurina</taxon>
        <taxon>Spiruromorpha</taxon>
        <taxon>Filarioidea</taxon>
        <taxon>Setariidae</taxon>
        <taxon>Setaria</taxon>
    </lineage>
</organism>
<evidence type="ECO:0000313" key="3">
    <source>
        <dbReference type="WBParaSite" id="sdigi.contig421.g8205.t1"/>
    </source>
</evidence>
<feature type="compositionally biased region" description="Low complexity" evidence="1">
    <location>
        <begin position="37"/>
        <end position="59"/>
    </location>
</feature>
<dbReference type="AlphaFoldDB" id="A0A915PU58"/>
<protein>
    <submittedName>
        <fullName evidence="3">Uncharacterized protein</fullName>
    </submittedName>
</protein>
<name>A0A915PU58_9BILA</name>